<dbReference type="GO" id="GO:0035556">
    <property type="term" value="P:intracellular signal transduction"/>
    <property type="evidence" value="ECO:0007669"/>
    <property type="project" value="InterPro"/>
</dbReference>
<dbReference type="SMART" id="SM00091">
    <property type="entry name" value="PAS"/>
    <property type="match status" value="1"/>
</dbReference>
<dbReference type="GO" id="GO:0004016">
    <property type="term" value="F:adenylate cyclase activity"/>
    <property type="evidence" value="ECO:0007669"/>
    <property type="project" value="TreeGrafter"/>
</dbReference>
<evidence type="ECO:0000256" key="7">
    <source>
        <dbReference type="RuleBase" id="RU000405"/>
    </source>
</evidence>
<accession>A0AA88KHQ0</accession>
<dbReference type="SUPFAM" id="SSF55073">
    <property type="entry name" value="Nucleotide cyclase"/>
    <property type="match status" value="1"/>
</dbReference>
<evidence type="ECO:0000256" key="5">
    <source>
        <dbReference type="ARBA" id="ARBA00023136"/>
    </source>
</evidence>
<comment type="subcellular location">
    <subcellularLocation>
        <location evidence="1">Membrane</location>
    </subcellularLocation>
</comment>
<feature type="domain" description="PAS" evidence="9">
    <location>
        <begin position="1299"/>
        <end position="1369"/>
    </location>
</feature>
<name>A0AA88KHQ0_NAELO</name>
<keyword evidence="6 7" id="KW-0456">Lyase</keyword>
<dbReference type="Gene3D" id="3.30.450.20">
    <property type="entry name" value="PAS domain"/>
    <property type="match status" value="1"/>
</dbReference>
<keyword evidence="3" id="KW-0547">Nucleotide-binding</keyword>
<evidence type="ECO:0000256" key="3">
    <source>
        <dbReference type="ARBA" id="ARBA00022741"/>
    </source>
</evidence>
<proteinExistence type="inferred from homology"/>
<dbReference type="PANTHER" id="PTHR11920">
    <property type="entry name" value="GUANYLYL CYCLASE"/>
    <property type="match status" value="1"/>
</dbReference>
<evidence type="ECO:0008006" key="13">
    <source>
        <dbReference type="Google" id="ProtNLM"/>
    </source>
</evidence>
<dbReference type="PROSITE" id="PS00452">
    <property type="entry name" value="GUANYLATE_CYCLASE_1"/>
    <property type="match status" value="1"/>
</dbReference>
<dbReference type="GO" id="GO:0000166">
    <property type="term" value="F:nucleotide binding"/>
    <property type="evidence" value="ECO:0007669"/>
    <property type="project" value="UniProtKB-KW"/>
</dbReference>
<dbReference type="SMART" id="SM00044">
    <property type="entry name" value="CYCc"/>
    <property type="match status" value="1"/>
</dbReference>
<evidence type="ECO:0000313" key="12">
    <source>
        <dbReference type="Proteomes" id="UP000816034"/>
    </source>
</evidence>
<evidence type="ECO:0000259" key="10">
    <source>
        <dbReference type="PROSITE" id="PS50125"/>
    </source>
</evidence>
<dbReference type="Pfam" id="PF13426">
    <property type="entry name" value="PAS_9"/>
    <property type="match status" value="1"/>
</dbReference>
<comment type="caution">
    <text evidence="11">The sequence shown here is derived from an EMBL/GenBank/DDBJ whole genome shotgun (WGS) entry which is preliminary data.</text>
</comment>
<keyword evidence="2 8" id="KW-0812">Transmembrane</keyword>
<dbReference type="GO" id="GO:0005886">
    <property type="term" value="C:plasma membrane"/>
    <property type="evidence" value="ECO:0007669"/>
    <property type="project" value="TreeGrafter"/>
</dbReference>
<sequence>MDVSSSFGGVRDSRALEKGFSAIVGTATGINQSSSILSAGSTGTSESSMTEYSNTSLMTTFEETVTSLFTGLRERSCIRTTNWYSFIFSLVFIVYSFWAMMFLPALDHVGMNWETNSAWVFKAANYPVTLALNLSSIETVTGILIGFFVIITTCVVMLVASLYAINTTNKHWPKIKLFTRVLMGFLTFTSLFYSYAYSLILGCNYGHFELLPNADQPLEILKDFTQVACVSSLNSAMMAVGGFYFLVLMVIVVISSMTLFDNNPTCKNLFVSETNMVYLPLTLFHCLYIILSALLPSRYAFIAPCVYCCLSLCYLAYVVYLIPFFRKIENTIYFGINCARVGFALGFLISSIVNNVAGISESVKIGMLGIVFGLAVIFLCVGLIGMELYLRYIAKTVRRLLTETCVVRGDNDNAIVNLERDASYLYQIIEGQGRQRQLMLFFKLSKSYPSDNSDRFSDLELSLKFIKGLFSQRVISKMNYGCLLTASIIVAYFNPNIVLSISVSTTLLRRAAKFKNNFIRRFLVNDKTKECEFLYGKDSSGKNHMELKNILAKLDKKQLIIHYLHKAFWKELMNENVDIEKVQVINRQISRLTNAAQSSFDSLMQSYNHDKSVIRAYAKFLEECQFNADLAAELFQEATAIEDDEASSQRKLVQKKNNHNKVVPASSSMLMEADTRASNQDGYFDEKSEQDLYNDIENDKFDGVENTESSARKVDALFRMSLNMDMKNQLQLTSFIVFATISVIILTVGLVMSIVISFNVSGDIYLSKSICMPAAVPLGLTRRIREKQVHMTLLPDDPQWQSNHDQKLKQFFATLRSLKDLSLKDEFSSAVRSDYVKQTRKYRQPMLIYSGSSPSSWQNYTIDRNTSIADITESLLTNCETILSYTNEKYNHTADNINFMYLYLNRINFSAGFETFCNEYLVRNGEKAETFRDNFLAYYAASTGAYVVCAVIIILATNYFLSSLTDAVKLLDKRVSKDKVGKIYHALNTKLNDDMQIGNDGLIAKLLRPNILIAILVVLVILVTVGCVSLFFLETLLNSNFSANAIRNIQSSVNVIMTSQRIGLRLQEIFVYNMEEIDSRLPLKNPTLTSRKELQFFHEDHKNLIDLVNTKWYGLLYGNNENGYSKLIGQYPKIDNIINGIYSCNATLNSTQCPTMSQLISNITNSATLFNEDIFYNPSQYRALDVFKWTQSLFRSIDNLGDLLQFFIETYSKYAANPSVAITITFAIVGYILLVALISLTYTSMSSFWAEYRQFRMMLNFFPSDLLEDDVLKKFILHKELPPKFKRKDTKNSYSEGSNTDNIKALMNASVDGSILCNEKGEINLFNPVAESCFGLKSSDVVGLSVYTLFSESSHATIKKILAILTDRSKTSKGESVEVECLRKNNTTFPARANMFASKSTLVFVIRDITAEKKQNSLLEEEKKKSDSLLRNILPEAVGQKLKLGQTFIAEKHNDVTCFFSDMVNFTALSSTMDATGLVKMLNTIVNGFDALTDVYHLEKIKTIGDAYFCVGGIHTSSTSDHPERVLRFAIETFNVVYDYNLKSLQNTESDNDSSFLNIRCGINTGAVIAGVIGTKKFAYDMWGDTINVASRMESTSKSGRIQCSRSTYERVYDLGLEFEERRVEVKGKGSCQTYLLNDKHHKNPIPSTTPNIPVLE</sequence>
<dbReference type="RefSeq" id="XP_044545320.1">
    <property type="nucleotide sequence ID" value="XM_044698783.1"/>
</dbReference>
<comment type="similarity">
    <text evidence="7">Belongs to the adenylyl cyclase class-4/guanylyl cyclase family.</text>
</comment>
<dbReference type="PANTHER" id="PTHR11920:SF335">
    <property type="entry name" value="GUANYLATE CYCLASE"/>
    <property type="match status" value="1"/>
</dbReference>
<feature type="transmembrane region" description="Helical" evidence="8">
    <location>
        <begin position="143"/>
        <end position="165"/>
    </location>
</feature>
<feature type="transmembrane region" description="Helical" evidence="8">
    <location>
        <begin position="301"/>
        <end position="320"/>
    </location>
</feature>
<dbReference type="InterPro" id="IPR057352">
    <property type="entry name" value="TPR_TmcB/C"/>
</dbReference>
<dbReference type="Gene3D" id="3.30.70.1230">
    <property type="entry name" value="Nucleotide cyclase"/>
    <property type="match status" value="1"/>
</dbReference>
<evidence type="ECO:0000313" key="11">
    <source>
        <dbReference type="EMBL" id="KAG2378058.1"/>
    </source>
</evidence>
<feature type="transmembrane region" description="Helical" evidence="8">
    <location>
        <begin position="1220"/>
        <end position="1242"/>
    </location>
</feature>
<dbReference type="InterPro" id="IPR029787">
    <property type="entry name" value="Nucleotide_cyclase"/>
</dbReference>
<feature type="transmembrane region" description="Helical" evidence="8">
    <location>
        <begin position="236"/>
        <end position="255"/>
    </location>
</feature>
<feature type="transmembrane region" description="Helical" evidence="8">
    <location>
        <begin position="365"/>
        <end position="390"/>
    </location>
</feature>
<feature type="transmembrane region" description="Helical" evidence="8">
    <location>
        <begin position="332"/>
        <end position="353"/>
    </location>
</feature>
<dbReference type="GeneID" id="68101134"/>
<dbReference type="InterPro" id="IPR001054">
    <property type="entry name" value="A/G_cyclase"/>
</dbReference>
<keyword evidence="12" id="KW-1185">Reference proteome</keyword>
<feature type="transmembrane region" description="Helical" evidence="8">
    <location>
        <begin position="732"/>
        <end position="758"/>
    </location>
</feature>
<feature type="transmembrane region" description="Helical" evidence="8">
    <location>
        <begin position="177"/>
        <end position="196"/>
    </location>
</feature>
<dbReference type="InterPro" id="IPR035965">
    <property type="entry name" value="PAS-like_dom_sf"/>
</dbReference>
<keyword evidence="4 8" id="KW-1133">Transmembrane helix</keyword>
<dbReference type="PROSITE" id="PS50112">
    <property type="entry name" value="PAS"/>
    <property type="match status" value="1"/>
</dbReference>
<dbReference type="EMBL" id="PYSW02000035">
    <property type="protein sequence ID" value="KAG2378058.1"/>
    <property type="molecule type" value="Genomic_DNA"/>
</dbReference>
<dbReference type="GO" id="GO:0007168">
    <property type="term" value="P:receptor guanylyl cyclase signaling pathway"/>
    <property type="evidence" value="ECO:0007669"/>
    <property type="project" value="TreeGrafter"/>
</dbReference>
<reference evidence="11 12" key="1">
    <citation type="journal article" date="2018" name="BMC Genomics">
        <title>The genome of Naegleria lovaniensis, the basis for a comparative approach to unravel pathogenicity factors of the human pathogenic amoeba N. fowleri.</title>
        <authorList>
            <person name="Liechti N."/>
            <person name="Schurch N."/>
            <person name="Bruggmann R."/>
            <person name="Wittwer M."/>
        </authorList>
    </citation>
    <scope>NUCLEOTIDE SEQUENCE [LARGE SCALE GENOMIC DNA]</scope>
    <source>
        <strain evidence="11 12">ATCC 30569</strain>
    </source>
</reference>
<dbReference type="GO" id="GO:0001653">
    <property type="term" value="F:peptide receptor activity"/>
    <property type="evidence" value="ECO:0007669"/>
    <property type="project" value="TreeGrafter"/>
</dbReference>
<evidence type="ECO:0000256" key="1">
    <source>
        <dbReference type="ARBA" id="ARBA00004370"/>
    </source>
</evidence>
<organism evidence="11 12">
    <name type="scientific">Naegleria lovaniensis</name>
    <name type="common">Amoeba</name>
    <dbReference type="NCBI Taxonomy" id="51637"/>
    <lineage>
        <taxon>Eukaryota</taxon>
        <taxon>Discoba</taxon>
        <taxon>Heterolobosea</taxon>
        <taxon>Tetramitia</taxon>
        <taxon>Eutetramitia</taxon>
        <taxon>Vahlkampfiidae</taxon>
        <taxon>Naegleria</taxon>
    </lineage>
</organism>
<dbReference type="CDD" id="cd07302">
    <property type="entry name" value="CHD"/>
    <property type="match status" value="1"/>
</dbReference>
<dbReference type="InterPro" id="IPR018297">
    <property type="entry name" value="A/G_cyclase_CS"/>
</dbReference>
<evidence type="ECO:0000256" key="6">
    <source>
        <dbReference type="ARBA" id="ARBA00023239"/>
    </source>
</evidence>
<feature type="transmembrane region" description="Helical" evidence="8">
    <location>
        <begin position="936"/>
        <end position="961"/>
    </location>
</feature>
<dbReference type="InterPro" id="IPR050401">
    <property type="entry name" value="Cyclic_nucleotide_synthase"/>
</dbReference>
<evidence type="ECO:0000259" key="9">
    <source>
        <dbReference type="PROSITE" id="PS50112"/>
    </source>
</evidence>
<evidence type="ECO:0000256" key="8">
    <source>
        <dbReference type="SAM" id="Phobius"/>
    </source>
</evidence>
<feature type="transmembrane region" description="Helical" evidence="8">
    <location>
        <begin position="83"/>
        <end position="103"/>
    </location>
</feature>
<dbReference type="NCBIfam" id="TIGR00229">
    <property type="entry name" value="sensory_box"/>
    <property type="match status" value="1"/>
</dbReference>
<keyword evidence="5 8" id="KW-0472">Membrane</keyword>
<evidence type="ECO:0000256" key="4">
    <source>
        <dbReference type="ARBA" id="ARBA00022989"/>
    </source>
</evidence>
<feature type="transmembrane region" description="Helical" evidence="8">
    <location>
        <begin position="1011"/>
        <end position="1033"/>
    </location>
</feature>
<dbReference type="InterPro" id="IPR000014">
    <property type="entry name" value="PAS"/>
</dbReference>
<feature type="domain" description="Guanylate cyclase" evidence="10">
    <location>
        <begin position="1457"/>
        <end position="1594"/>
    </location>
</feature>
<dbReference type="Pfam" id="PF25474">
    <property type="entry name" value="TPR_TmcB"/>
    <property type="match status" value="1"/>
</dbReference>
<protein>
    <recommendedName>
        <fullName evidence="13">Adenylate and Guanylate cyclase catalytic domain containing protein</fullName>
    </recommendedName>
</protein>
<dbReference type="SUPFAM" id="SSF55785">
    <property type="entry name" value="PYP-like sensor domain (PAS domain)"/>
    <property type="match status" value="1"/>
</dbReference>
<evidence type="ECO:0000256" key="2">
    <source>
        <dbReference type="ARBA" id="ARBA00022692"/>
    </source>
</evidence>
<dbReference type="Pfam" id="PF00211">
    <property type="entry name" value="Guanylate_cyc"/>
    <property type="match status" value="1"/>
</dbReference>
<dbReference type="GO" id="GO:0004383">
    <property type="term" value="F:guanylate cyclase activity"/>
    <property type="evidence" value="ECO:0007669"/>
    <property type="project" value="TreeGrafter"/>
</dbReference>
<dbReference type="CDD" id="cd00130">
    <property type="entry name" value="PAS"/>
    <property type="match status" value="1"/>
</dbReference>
<gene>
    <name evidence="11" type="ORF">C9374_008680</name>
</gene>
<feature type="transmembrane region" description="Helical" evidence="8">
    <location>
        <begin position="276"/>
        <end position="295"/>
    </location>
</feature>
<dbReference type="Proteomes" id="UP000816034">
    <property type="component" value="Unassembled WGS sequence"/>
</dbReference>
<dbReference type="PROSITE" id="PS50125">
    <property type="entry name" value="GUANYLATE_CYCLASE_2"/>
    <property type="match status" value="1"/>
</dbReference>